<reference evidence="6 7" key="1">
    <citation type="journal article" date="2018" name="PLoS Pathog.">
        <title>Evolution of structural diversity of trichothecenes, a family of toxins produced by plant pathogenic and entomopathogenic fungi.</title>
        <authorList>
            <person name="Proctor R.H."/>
            <person name="McCormick S.P."/>
            <person name="Kim H.S."/>
            <person name="Cardoza R.E."/>
            <person name="Stanley A.M."/>
            <person name="Lindo L."/>
            <person name="Kelly A."/>
            <person name="Brown D.W."/>
            <person name="Lee T."/>
            <person name="Vaughan M.M."/>
            <person name="Alexander N.J."/>
            <person name="Busman M."/>
            <person name="Gutierrez S."/>
        </authorList>
    </citation>
    <scope>NUCLEOTIDE SEQUENCE [LARGE SCALE GENOMIC DNA]</scope>
    <source>
        <strain evidence="6 7">NRRL 13405</strain>
    </source>
</reference>
<dbReference type="Pfam" id="PF01476">
    <property type="entry name" value="LysM"/>
    <property type="match status" value="2"/>
</dbReference>
<gene>
    <name evidence="6" type="ORF">FIE12Z_12582</name>
</gene>
<feature type="domain" description="LysM" evidence="5">
    <location>
        <begin position="206"/>
        <end position="253"/>
    </location>
</feature>
<dbReference type="EMBL" id="PXXK01000635">
    <property type="protein sequence ID" value="RFN43180.1"/>
    <property type="molecule type" value="Genomic_DNA"/>
</dbReference>
<dbReference type="GO" id="GO:0008061">
    <property type="term" value="F:chitin binding"/>
    <property type="evidence" value="ECO:0007669"/>
    <property type="project" value="UniProtKB-KW"/>
</dbReference>
<dbReference type="STRING" id="2594813.A0A395M5M2"/>
<comment type="caution">
    <text evidence="6">The sequence shown here is derived from an EMBL/GenBank/DDBJ whole genome shotgun (WGS) entry which is preliminary data.</text>
</comment>
<dbReference type="AlphaFoldDB" id="A0A395M5M2"/>
<dbReference type="Proteomes" id="UP000265631">
    <property type="component" value="Unassembled WGS sequence"/>
</dbReference>
<evidence type="ECO:0000256" key="1">
    <source>
        <dbReference type="ARBA" id="ARBA00022669"/>
    </source>
</evidence>
<keyword evidence="2" id="KW-0843">Virulence</keyword>
<protein>
    <recommendedName>
        <fullName evidence="5">LysM domain-containing protein</fullName>
    </recommendedName>
</protein>
<feature type="chain" id="PRO_5017229360" description="LysM domain-containing protein" evidence="4">
    <location>
        <begin position="21"/>
        <end position="357"/>
    </location>
</feature>
<dbReference type="InterPro" id="IPR052210">
    <property type="entry name" value="LysM1-like"/>
</dbReference>
<dbReference type="PANTHER" id="PTHR34997">
    <property type="entry name" value="AM15"/>
    <property type="match status" value="1"/>
</dbReference>
<evidence type="ECO:0000313" key="6">
    <source>
        <dbReference type="EMBL" id="RFN43180.1"/>
    </source>
</evidence>
<dbReference type="PROSITE" id="PS51782">
    <property type="entry name" value="LYSM"/>
    <property type="match status" value="1"/>
</dbReference>
<dbReference type="CDD" id="cd00118">
    <property type="entry name" value="LysM"/>
    <property type="match status" value="2"/>
</dbReference>
<keyword evidence="4" id="KW-0732">Signal</keyword>
<keyword evidence="1" id="KW-0147">Chitin-binding</keyword>
<accession>A0A395M5M2</accession>
<evidence type="ECO:0000256" key="4">
    <source>
        <dbReference type="SAM" id="SignalP"/>
    </source>
</evidence>
<evidence type="ECO:0000256" key="2">
    <source>
        <dbReference type="ARBA" id="ARBA00023026"/>
    </source>
</evidence>
<evidence type="ECO:0000259" key="5">
    <source>
        <dbReference type="PROSITE" id="PS51782"/>
    </source>
</evidence>
<dbReference type="Gene3D" id="3.10.350.10">
    <property type="entry name" value="LysM domain"/>
    <property type="match status" value="2"/>
</dbReference>
<evidence type="ECO:0000256" key="3">
    <source>
        <dbReference type="ARBA" id="ARBA00044955"/>
    </source>
</evidence>
<dbReference type="PANTHER" id="PTHR34997:SF16">
    <property type="entry name" value="LYSM DOMAIN-CONTAINING PROTEIN"/>
    <property type="match status" value="1"/>
</dbReference>
<dbReference type="SMART" id="SM00257">
    <property type="entry name" value="LysM"/>
    <property type="match status" value="2"/>
</dbReference>
<evidence type="ECO:0000313" key="7">
    <source>
        <dbReference type="Proteomes" id="UP000265631"/>
    </source>
</evidence>
<dbReference type="InterPro" id="IPR036779">
    <property type="entry name" value="LysM_dom_sf"/>
</dbReference>
<dbReference type="InterPro" id="IPR018392">
    <property type="entry name" value="LysM"/>
</dbReference>
<feature type="signal peptide" evidence="4">
    <location>
        <begin position="1"/>
        <end position="20"/>
    </location>
</feature>
<comment type="similarity">
    <text evidence="3">Belongs to the secreted LysM effector family.</text>
</comment>
<keyword evidence="7" id="KW-1185">Reference proteome</keyword>
<proteinExistence type="inferred from homology"/>
<name>A0A395M5M2_9HYPO</name>
<sequence length="357" mass="40271">MVVIQRLAPLLSLYLGSSAAFSIHDATDLERKGVSDACVNAMSANIDCQAYIRSFDEAGYRGSLGNVTETDEICTSTCSASLKSWFETVVTACANEKMGDGVPQLYGGYMWAGWNETCFKDPNTNRYCNDILDDSEELEYEEELCHSCNRRKLKMMQSSSYSIYNSFYRRKLEEVYKKCGGSGPTEIPPPPPIVEKERERFCLTKKYYTTKENDTCDSIAKAYPGVAGHFLYMSNRDFIVDCRKIPAGIKICLPMTCPIHVVQPDDTCWSIERENRLRNHDVEYFNSWIKSDCSNLHEATDLYGKPICIGAYGVKEAGSWQASIWCTHDPNETYSRIKFSSANGPPIPQLIKNDEGE</sequence>
<organism evidence="6 7">
    <name type="scientific">Fusarium flagelliforme</name>
    <dbReference type="NCBI Taxonomy" id="2675880"/>
    <lineage>
        <taxon>Eukaryota</taxon>
        <taxon>Fungi</taxon>
        <taxon>Dikarya</taxon>
        <taxon>Ascomycota</taxon>
        <taxon>Pezizomycotina</taxon>
        <taxon>Sordariomycetes</taxon>
        <taxon>Hypocreomycetidae</taxon>
        <taxon>Hypocreales</taxon>
        <taxon>Nectriaceae</taxon>
        <taxon>Fusarium</taxon>
        <taxon>Fusarium incarnatum-equiseti species complex</taxon>
    </lineage>
</organism>